<dbReference type="AlphaFoldDB" id="A0ABD2Q2X4"/>
<dbReference type="SUPFAM" id="SSF54001">
    <property type="entry name" value="Cysteine proteinases"/>
    <property type="match status" value="1"/>
</dbReference>
<reference evidence="4 5" key="1">
    <citation type="submission" date="2024-11" db="EMBL/GenBank/DDBJ databases">
        <title>Adaptive evolution of stress response genes in parasites aligns with host niche diversity.</title>
        <authorList>
            <person name="Hahn C."/>
            <person name="Resl P."/>
        </authorList>
    </citation>
    <scope>NUCLEOTIDE SEQUENCE [LARGE SCALE GENOMIC DNA]</scope>
    <source>
        <strain evidence="4">EGGRZ-B1_66</strain>
        <tissue evidence="4">Body</tissue>
    </source>
</reference>
<dbReference type="InterPro" id="IPR001394">
    <property type="entry name" value="Peptidase_C19_UCH"/>
</dbReference>
<evidence type="ECO:0000313" key="4">
    <source>
        <dbReference type="EMBL" id="KAL3312501.1"/>
    </source>
</evidence>
<dbReference type="PANTHER" id="PTHR21646">
    <property type="entry name" value="UBIQUITIN CARBOXYL-TERMINAL HYDROLASE"/>
    <property type="match status" value="1"/>
</dbReference>
<dbReference type="EC" id="3.4.19.12" evidence="2"/>
<evidence type="ECO:0000256" key="2">
    <source>
        <dbReference type="ARBA" id="ARBA00012759"/>
    </source>
</evidence>
<dbReference type="InterPro" id="IPR028889">
    <property type="entry name" value="USP"/>
</dbReference>
<sequence length="288" mass="31916">MAVSKKGNLAVAQSLADLLRQMWSEQTQFIRPVLFRQAMANNVNSVYSSNREQDAHEFLARLLDAVHEALNRKGQTKPQPSVVRQDSDLDLRSDQDIVKEAWASFTARNDSQIIELFYGLLRSRVVCQECAYASTRFEPFSVLTVPLGMQQCRIFINLIGAFFCAVLFADFRPPYEASYPLNIGDPVSHLAELVKADLLKHDLICASEPSSCDSLLFAQLTDSKIKARFLITIIAGSPIVLRSIMGVSETDSENSGGVRKPLSALGVNLCVIPHGLYFTKRDGDESAV</sequence>
<gene>
    <name evidence="4" type="primary">USP4_2</name>
    <name evidence="4" type="ORF">Ciccas_008909</name>
</gene>
<dbReference type="InterPro" id="IPR038765">
    <property type="entry name" value="Papain-like_cys_pep_sf"/>
</dbReference>
<comment type="catalytic activity">
    <reaction evidence="1">
        <text>Thiol-dependent hydrolysis of ester, thioester, amide, peptide and isopeptide bonds formed by the C-terminal Gly of ubiquitin (a 76-residue protein attached to proteins as an intracellular targeting signal).</text>
        <dbReference type="EC" id="3.4.19.12"/>
    </reaction>
</comment>
<evidence type="ECO:0000259" key="3">
    <source>
        <dbReference type="PROSITE" id="PS50235"/>
    </source>
</evidence>
<proteinExistence type="predicted"/>
<dbReference type="InterPro" id="IPR050185">
    <property type="entry name" value="Ub_carboxyl-term_hydrolase"/>
</dbReference>
<keyword evidence="5" id="KW-1185">Reference proteome</keyword>
<evidence type="ECO:0000313" key="5">
    <source>
        <dbReference type="Proteomes" id="UP001626550"/>
    </source>
</evidence>
<dbReference type="Pfam" id="PF00443">
    <property type="entry name" value="UCH"/>
    <property type="match status" value="1"/>
</dbReference>
<keyword evidence="4" id="KW-0378">Hydrolase</keyword>
<dbReference type="GO" id="GO:0004843">
    <property type="term" value="F:cysteine-type deubiquitinase activity"/>
    <property type="evidence" value="ECO:0007669"/>
    <property type="project" value="UniProtKB-EC"/>
</dbReference>
<protein>
    <recommendedName>
        <fullName evidence="2">ubiquitinyl hydrolase 1</fullName>
        <ecNumber evidence="2">3.4.19.12</ecNumber>
    </recommendedName>
</protein>
<accession>A0ABD2Q2X4</accession>
<name>A0ABD2Q2X4_9PLAT</name>
<dbReference type="EMBL" id="JBJKFK010001673">
    <property type="protein sequence ID" value="KAL3312501.1"/>
    <property type="molecule type" value="Genomic_DNA"/>
</dbReference>
<comment type="caution">
    <text evidence="4">The sequence shown here is derived from an EMBL/GenBank/DDBJ whole genome shotgun (WGS) entry which is preliminary data.</text>
</comment>
<dbReference type="PROSITE" id="PS50235">
    <property type="entry name" value="USP_3"/>
    <property type="match status" value="1"/>
</dbReference>
<dbReference type="Gene3D" id="3.90.70.10">
    <property type="entry name" value="Cysteine proteinases"/>
    <property type="match status" value="1"/>
</dbReference>
<feature type="domain" description="USP" evidence="3">
    <location>
        <begin position="1"/>
        <end position="288"/>
    </location>
</feature>
<organism evidence="4 5">
    <name type="scientific">Cichlidogyrus casuarinus</name>
    <dbReference type="NCBI Taxonomy" id="1844966"/>
    <lineage>
        <taxon>Eukaryota</taxon>
        <taxon>Metazoa</taxon>
        <taxon>Spiralia</taxon>
        <taxon>Lophotrochozoa</taxon>
        <taxon>Platyhelminthes</taxon>
        <taxon>Monogenea</taxon>
        <taxon>Monopisthocotylea</taxon>
        <taxon>Dactylogyridea</taxon>
        <taxon>Ancyrocephalidae</taxon>
        <taxon>Cichlidogyrus</taxon>
    </lineage>
</organism>
<dbReference type="Proteomes" id="UP001626550">
    <property type="component" value="Unassembled WGS sequence"/>
</dbReference>
<evidence type="ECO:0000256" key="1">
    <source>
        <dbReference type="ARBA" id="ARBA00000707"/>
    </source>
</evidence>